<accession>A0A968KY46</accession>
<proteinExistence type="predicted"/>
<dbReference type="Gene3D" id="1.10.150.650">
    <property type="match status" value="1"/>
</dbReference>
<gene>
    <name evidence="2" type="ORF">HCT46_04590</name>
</gene>
<dbReference type="CDD" id="cd07438">
    <property type="entry name" value="PHP_HisPPase_AMP"/>
    <property type="match status" value="1"/>
</dbReference>
<protein>
    <submittedName>
        <fullName evidence="2">PHP domain-containing protein</fullName>
    </submittedName>
</protein>
<dbReference type="RefSeq" id="WP_167703613.1">
    <property type="nucleotide sequence ID" value="NZ_CP118168.1"/>
</dbReference>
<dbReference type="PANTHER" id="PTHR42924:SF3">
    <property type="entry name" value="POLYMERASE_HISTIDINOL PHOSPHATASE N-TERMINAL DOMAIN-CONTAINING PROTEIN"/>
    <property type="match status" value="1"/>
</dbReference>
<dbReference type="SUPFAM" id="SSF89550">
    <property type="entry name" value="PHP domain-like"/>
    <property type="match status" value="1"/>
</dbReference>
<reference evidence="2" key="1">
    <citation type="submission" date="2020-03" db="EMBL/GenBank/DDBJ databases">
        <title>Spirochaetal bacteria isolated from arthropods constitute a novel genus Entomospira genus novum within the order Spirochaetales.</title>
        <authorList>
            <person name="Grana-Miraglia L."/>
            <person name="Sikutova S."/>
            <person name="Fingerle V."/>
            <person name="Sing A."/>
            <person name="Castillo-Ramirez S."/>
            <person name="Margos G."/>
            <person name="Rudolf I."/>
        </authorList>
    </citation>
    <scope>NUCLEOTIDE SEQUENCE</scope>
    <source>
        <strain evidence="2">BR208</strain>
    </source>
</reference>
<evidence type="ECO:0000313" key="3">
    <source>
        <dbReference type="Proteomes" id="UP000752013"/>
    </source>
</evidence>
<dbReference type="AlphaFoldDB" id="A0A968KY46"/>
<dbReference type="InterPro" id="IPR004013">
    <property type="entry name" value="PHP_dom"/>
</dbReference>
<dbReference type="EMBL" id="JAATLK010000001">
    <property type="protein sequence ID" value="NIZ47192.1"/>
    <property type="molecule type" value="Genomic_DNA"/>
</dbReference>
<dbReference type="Proteomes" id="UP000752013">
    <property type="component" value="Unassembled WGS sequence"/>
</dbReference>
<evidence type="ECO:0000259" key="1">
    <source>
        <dbReference type="SMART" id="SM00481"/>
    </source>
</evidence>
<feature type="domain" description="Polymerase/histidinol phosphatase N-terminal" evidence="1">
    <location>
        <begin position="2"/>
        <end position="67"/>
    </location>
</feature>
<dbReference type="GO" id="GO:0004534">
    <property type="term" value="F:5'-3' RNA exonuclease activity"/>
    <property type="evidence" value="ECO:0007669"/>
    <property type="project" value="TreeGrafter"/>
</dbReference>
<dbReference type="InterPro" id="IPR016195">
    <property type="entry name" value="Pol/histidinol_Pase-like"/>
</dbReference>
<organism evidence="2 3">
    <name type="scientific">Entomospira nematocerorum</name>
    <dbReference type="NCBI Taxonomy" id="2719987"/>
    <lineage>
        <taxon>Bacteria</taxon>
        <taxon>Pseudomonadati</taxon>
        <taxon>Spirochaetota</taxon>
        <taxon>Spirochaetia</taxon>
        <taxon>Spirochaetales</taxon>
        <taxon>Spirochaetaceae</taxon>
        <taxon>Entomospira</taxon>
    </lineage>
</organism>
<dbReference type="InterPro" id="IPR003141">
    <property type="entry name" value="Pol/His_phosphatase_N"/>
</dbReference>
<dbReference type="PANTHER" id="PTHR42924">
    <property type="entry name" value="EXONUCLEASE"/>
    <property type="match status" value="1"/>
</dbReference>
<comment type="caution">
    <text evidence="2">The sequence shown here is derived from an EMBL/GenBank/DDBJ whole genome shotgun (WGS) entry which is preliminary data.</text>
</comment>
<dbReference type="InterPro" id="IPR052018">
    <property type="entry name" value="PHP_domain"/>
</dbReference>
<dbReference type="Pfam" id="PF02811">
    <property type="entry name" value="PHP"/>
    <property type="match status" value="1"/>
</dbReference>
<name>A0A968KY46_9SPIO</name>
<sequence>MIDLHSHSTASDGADHPKDLLQLAYRRGVRALALTDHDTLTGLNEAAAEAKKLQMLFLYGVEIEINAPRGVFHLLGLNLDPSKGSGMYQLQQALEDQQNKREYRNQEITQTLNRLGLVCDYEEIRALAHDVVGRVHIARYLFQKGYVKSQQMAFDKYLATGRPAYIRKESFDLEHAIRLIHEAGGKAIIAHPLSLYQSWRVLEESFRSFDDLGIDGLEAYHSNCKVGESRRLVELAHKFDWIVTGGSDYHGAKYLSRKLGHATAGEKINPELLHPLLREDQRMFWEQIQQK</sequence>
<dbReference type="Gene3D" id="3.20.20.140">
    <property type="entry name" value="Metal-dependent hydrolases"/>
    <property type="match status" value="1"/>
</dbReference>
<evidence type="ECO:0000313" key="2">
    <source>
        <dbReference type="EMBL" id="NIZ47192.1"/>
    </source>
</evidence>
<keyword evidence="3" id="KW-1185">Reference proteome</keyword>
<dbReference type="GO" id="GO:0035312">
    <property type="term" value="F:5'-3' DNA exonuclease activity"/>
    <property type="evidence" value="ECO:0007669"/>
    <property type="project" value="TreeGrafter"/>
</dbReference>
<dbReference type="SMART" id="SM00481">
    <property type="entry name" value="POLIIIAc"/>
    <property type="match status" value="1"/>
</dbReference>